<dbReference type="EMBL" id="LAZR01026780">
    <property type="protein sequence ID" value="KKL67680.1"/>
    <property type="molecule type" value="Genomic_DNA"/>
</dbReference>
<protein>
    <submittedName>
        <fullName evidence="1">Uncharacterized protein</fullName>
    </submittedName>
</protein>
<proteinExistence type="predicted"/>
<sequence>MIVTQEILDRETKVKTFITHKGQKAGPDIEACDHQHAEALAMGIDTDLVVDGELRLMIMSDTMTEAKADAIIKAIAYE</sequence>
<name>A0A0F9GDX9_9ZZZZ</name>
<reference evidence="1" key="1">
    <citation type="journal article" date="2015" name="Nature">
        <title>Complex archaea that bridge the gap between prokaryotes and eukaryotes.</title>
        <authorList>
            <person name="Spang A."/>
            <person name="Saw J.H."/>
            <person name="Jorgensen S.L."/>
            <person name="Zaremba-Niedzwiedzka K."/>
            <person name="Martijn J."/>
            <person name="Lind A.E."/>
            <person name="van Eijk R."/>
            <person name="Schleper C."/>
            <person name="Guy L."/>
            <person name="Ettema T.J."/>
        </authorList>
    </citation>
    <scope>NUCLEOTIDE SEQUENCE</scope>
</reference>
<gene>
    <name evidence="1" type="ORF">LCGC14_2132530</name>
</gene>
<dbReference type="AlphaFoldDB" id="A0A0F9GDX9"/>
<accession>A0A0F9GDX9</accession>
<comment type="caution">
    <text evidence="1">The sequence shown here is derived from an EMBL/GenBank/DDBJ whole genome shotgun (WGS) entry which is preliminary data.</text>
</comment>
<evidence type="ECO:0000313" key="1">
    <source>
        <dbReference type="EMBL" id="KKL67680.1"/>
    </source>
</evidence>
<organism evidence="1">
    <name type="scientific">marine sediment metagenome</name>
    <dbReference type="NCBI Taxonomy" id="412755"/>
    <lineage>
        <taxon>unclassified sequences</taxon>
        <taxon>metagenomes</taxon>
        <taxon>ecological metagenomes</taxon>
    </lineage>
</organism>